<keyword evidence="2 7" id="KW-0698">rRNA processing</keyword>
<evidence type="ECO:0000256" key="4">
    <source>
        <dbReference type="ARBA" id="ARBA00022679"/>
    </source>
</evidence>
<evidence type="ECO:0000256" key="3">
    <source>
        <dbReference type="ARBA" id="ARBA00022603"/>
    </source>
</evidence>
<dbReference type="STRING" id="2741.SAMN04489866_101310"/>
<keyword evidence="4 7" id="KW-0808">Transferase</keyword>
<dbReference type="EC" id="2.1.1.177" evidence="7"/>
<dbReference type="PIRSF" id="PIRSF004505">
    <property type="entry name" value="MT_bac"/>
    <property type="match status" value="1"/>
</dbReference>
<dbReference type="OrthoDB" id="9806643at2"/>
<feature type="binding site" evidence="7">
    <location>
        <position position="76"/>
    </location>
    <ligand>
        <name>S-adenosyl-L-methionine</name>
        <dbReference type="ChEBI" id="CHEBI:59789"/>
    </ligand>
</feature>
<keyword evidence="5 7" id="KW-0949">S-adenosyl-L-methionine</keyword>
<proteinExistence type="inferred from homology"/>
<dbReference type="Gene3D" id="3.40.1280.10">
    <property type="match status" value="1"/>
</dbReference>
<comment type="catalytic activity">
    <reaction evidence="7">
        <text>pseudouridine(1915) in 23S rRNA + S-adenosyl-L-methionine = N(3)-methylpseudouridine(1915) in 23S rRNA + S-adenosyl-L-homocysteine + H(+)</text>
        <dbReference type="Rhea" id="RHEA:42752"/>
        <dbReference type="Rhea" id="RHEA-COMP:10221"/>
        <dbReference type="Rhea" id="RHEA-COMP:10222"/>
        <dbReference type="ChEBI" id="CHEBI:15378"/>
        <dbReference type="ChEBI" id="CHEBI:57856"/>
        <dbReference type="ChEBI" id="CHEBI:59789"/>
        <dbReference type="ChEBI" id="CHEBI:65314"/>
        <dbReference type="ChEBI" id="CHEBI:74486"/>
        <dbReference type="EC" id="2.1.1.177"/>
    </reaction>
</comment>
<dbReference type="InterPro" id="IPR029026">
    <property type="entry name" value="tRNA_m1G_MTases_N"/>
</dbReference>
<comment type="function">
    <text evidence="7">Specifically methylates the pseudouridine at position 1915 (m3Psi1915) in 23S rRNA.</text>
</comment>
<dbReference type="GO" id="GO:0005737">
    <property type="term" value="C:cytoplasm"/>
    <property type="evidence" value="ECO:0007669"/>
    <property type="project" value="UniProtKB-SubCell"/>
</dbReference>
<dbReference type="CDD" id="cd18081">
    <property type="entry name" value="RlmH-like"/>
    <property type="match status" value="1"/>
</dbReference>
<evidence type="ECO:0000256" key="7">
    <source>
        <dbReference type="HAMAP-Rule" id="MF_00658"/>
    </source>
</evidence>
<protein>
    <recommendedName>
        <fullName evidence="7">Ribosomal RNA large subunit methyltransferase H</fullName>
        <ecNumber evidence="7">2.1.1.177</ecNumber>
    </recommendedName>
    <alternativeName>
        <fullName evidence="7">23S rRNA (pseudouridine1915-N3)-methyltransferase</fullName>
    </alternativeName>
    <alternativeName>
        <fullName evidence="7">23S rRNA m3Psi1915 methyltransferase</fullName>
    </alternativeName>
    <alternativeName>
        <fullName evidence="7">rRNA (pseudouridine-N3-)-methyltransferase RlmH</fullName>
    </alternativeName>
</protein>
<name>A0A1G6SE95_PEPNI</name>
<dbReference type="SUPFAM" id="SSF75217">
    <property type="entry name" value="alpha/beta knot"/>
    <property type="match status" value="1"/>
</dbReference>
<gene>
    <name evidence="7" type="primary">rlmH</name>
    <name evidence="8" type="ORF">SAMN04489866_101310</name>
</gene>
<evidence type="ECO:0000256" key="2">
    <source>
        <dbReference type="ARBA" id="ARBA00022552"/>
    </source>
</evidence>
<organism evidence="8 9">
    <name type="scientific">Peptococcus niger</name>
    <dbReference type="NCBI Taxonomy" id="2741"/>
    <lineage>
        <taxon>Bacteria</taxon>
        <taxon>Bacillati</taxon>
        <taxon>Bacillota</taxon>
        <taxon>Clostridia</taxon>
        <taxon>Eubacteriales</taxon>
        <taxon>Peptococcaceae</taxon>
        <taxon>Peptococcus</taxon>
    </lineage>
</organism>
<dbReference type="EMBL" id="FNAF01000001">
    <property type="protein sequence ID" value="SDD15250.1"/>
    <property type="molecule type" value="Genomic_DNA"/>
</dbReference>
<comment type="subunit">
    <text evidence="7">Homodimer.</text>
</comment>
<evidence type="ECO:0000313" key="8">
    <source>
        <dbReference type="EMBL" id="SDD15250.1"/>
    </source>
</evidence>
<comment type="subcellular location">
    <subcellularLocation>
        <location evidence="7">Cytoplasm</location>
    </subcellularLocation>
</comment>
<comment type="caution">
    <text evidence="7">Lacks conserved residue(s) required for the propagation of feature annotation.</text>
</comment>
<evidence type="ECO:0000256" key="1">
    <source>
        <dbReference type="ARBA" id="ARBA00022490"/>
    </source>
</evidence>
<reference evidence="8 9" key="1">
    <citation type="submission" date="2016-10" db="EMBL/GenBank/DDBJ databases">
        <authorList>
            <person name="de Groot N.N."/>
        </authorList>
    </citation>
    <scope>NUCLEOTIDE SEQUENCE [LARGE SCALE GENOMIC DNA]</scope>
    <source>
        <strain evidence="8 9">DSM 20475</strain>
    </source>
</reference>
<dbReference type="Proteomes" id="UP000198995">
    <property type="component" value="Unassembled WGS sequence"/>
</dbReference>
<feature type="binding site" evidence="7">
    <location>
        <position position="108"/>
    </location>
    <ligand>
        <name>S-adenosyl-L-methionine</name>
        <dbReference type="ChEBI" id="CHEBI:59789"/>
    </ligand>
</feature>
<dbReference type="Pfam" id="PF02590">
    <property type="entry name" value="SPOUT_MTase"/>
    <property type="match status" value="1"/>
</dbReference>
<dbReference type="NCBIfam" id="NF000985">
    <property type="entry name" value="PRK00103.1-3"/>
    <property type="match status" value="1"/>
</dbReference>
<keyword evidence="9" id="KW-1185">Reference proteome</keyword>
<dbReference type="RefSeq" id="WP_091790986.1">
    <property type="nucleotide sequence ID" value="NZ_FNAF01000001.1"/>
</dbReference>
<dbReference type="PANTHER" id="PTHR33603">
    <property type="entry name" value="METHYLTRANSFERASE"/>
    <property type="match status" value="1"/>
</dbReference>
<dbReference type="GO" id="GO:0070038">
    <property type="term" value="F:rRNA (pseudouridine-N3-)-methyltransferase activity"/>
    <property type="evidence" value="ECO:0007669"/>
    <property type="project" value="UniProtKB-UniRule"/>
</dbReference>
<evidence type="ECO:0000256" key="6">
    <source>
        <dbReference type="ARBA" id="ARBA00038303"/>
    </source>
</evidence>
<sequence length="159" mass="18236">MYIDLIVVGKLKERHWREACSEYEKRLSRYHRLRLIAVADEKDPPDQSAKAIGQVCQREGLRIKEKIAPHTYVIALAVDGKRYSSETFARHLADLDGRGHTHLTLIIGGSHGLSDDILQMADEKLSFSDFTFPHQLMRVILLEQLYRAARINAGEPYHK</sequence>
<dbReference type="InterPro" id="IPR029028">
    <property type="entry name" value="Alpha/beta_knot_MTases"/>
</dbReference>
<dbReference type="InterPro" id="IPR003742">
    <property type="entry name" value="RlmH-like"/>
</dbReference>
<keyword evidence="3 7" id="KW-0489">Methyltransferase</keyword>
<keyword evidence="1 7" id="KW-0963">Cytoplasm</keyword>
<dbReference type="HAMAP" id="MF_00658">
    <property type="entry name" value="23SrRNA_methyltr_H"/>
    <property type="match status" value="1"/>
</dbReference>
<accession>A0A1G6SE95</accession>
<comment type="similarity">
    <text evidence="6 7">Belongs to the RNA methyltransferase RlmH family.</text>
</comment>
<evidence type="ECO:0000313" key="9">
    <source>
        <dbReference type="Proteomes" id="UP000198995"/>
    </source>
</evidence>
<evidence type="ECO:0000256" key="5">
    <source>
        <dbReference type="ARBA" id="ARBA00022691"/>
    </source>
</evidence>
<dbReference type="PANTHER" id="PTHR33603:SF1">
    <property type="entry name" value="RIBOSOMAL RNA LARGE SUBUNIT METHYLTRANSFERASE H"/>
    <property type="match status" value="1"/>
</dbReference>
<dbReference type="AlphaFoldDB" id="A0A1G6SE95"/>